<dbReference type="Proteomes" id="UP000245207">
    <property type="component" value="Unassembled WGS sequence"/>
</dbReference>
<sequence length="89" mass="9827">MLDDLQVETADMVGRQAILDVHVTKKELPFRGDIDPANIACMTIGFTGADLENLEKEKDLLAGRENKVFVSNSLHPCSVATNCEEFEFA</sequence>
<keyword evidence="1" id="KW-0645">Protease</keyword>
<dbReference type="STRING" id="35608.A0A2U1M704"/>
<evidence type="ECO:0000313" key="1">
    <source>
        <dbReference type="EMBL" id="PWA57045.1"/>
    </source>
</evidence>
<dbReference type="OrthoDB" id="1722724at2759"/>
<dbReference type="Gene3D" id="1.10.8.60">
    <property type="match status" value="1"/>
</dbReference>
<keyword evidence="1" id="KW-0378">Hydrolase</keyword>
<dbReference type="GO" id="GO:0006508">
    <property type="term" value="P:proteolysis"/>
    <property type="evidence" value="ECO:0007669"/>
    <property type="project" value="UniProtKB-KW"/>
</dbReference>
<accession>A0A2U1M704</accession>
<comment type="caution">
    <text evidence="1">The sequence shown here is derived from an EMBL/GenBank/DDBJ whole genome shotgun (WGS) entry which is preliminary data.</text>
</comment>
<dbReference type="EMBL" id="PKPP01006277">
    <property type="protein sequence ID" value="PWA57045.1"/>
    <property type="molecule type" value="Genomic_DNA"/>
</dbReference>
<keyword evidence="2" id="KW-1185">Reference proteome</keyword>
<protein>
    <submittedName>
        <fullName evidence="1">ATP-dependent zinc metalloprotease FTSH 9, chloroplastic</fullName>
    </submittedName>
</protein>
<dbReference type="AlphaFoldDB" id="A0A2U1M704"/>
<dbReference type="GO" id="GO:0008237">
    <property type="term" value="F:metallopeptidase activity"/>
    <property type="evidence" value="ECO:0007669"/>
    <property type="project" value="UniProtKB-KW"/>
</dbReference>
<reference evidence="1 2" key="1">
    <citation type="journal article" date="2018" name="Mol. Plant">
        <title>The genome of Artemisia annua provides insight into the evolution of Asteraceae family and artemisinin biosynthesis.</title>
        <authorList>
            <person name="Shen Q."/>
            <person name="Zhang L."/>
            <person name="Liao Z."/>
            <person name="Wang S."/>
            <person name="Yan T."/>
            <person name="Shi P."/>
            <person name="Liu M."/>
            <person name="Fu X."/>
            <person name="Pan Q."/>
            <person name="Wang Y."/>
            <person name="Lv Z."/>
            <person name="Lu X."/>
            <person name="Zhang F."/>
            <person name="Jiang W."/>
            <person name="Ma Y."/>
            <person name="Chen M."/>
            <person name="Hao X."/>
            <person name="Li L."/>
            <person name="Tang Y."/>
            <person name="Lv G."/>
            <person name="Zhou Y."/>
            <person name="Sun X."/>
            <person name="Brodelius P.E."/>
            <person name="Rose J.K.C."/>
            <person name="Tang K."/>
        </authorList>
    </citation>
    <scope>NUCLEOTIDE SEQUENCE [LARGE SCALE GENOMIC DNA]</scope>
    <source>
        <strain evidence="2">cv. Huhao1</strain>
        <tissue evidence="1">Leaf</tissue>
    </source>
</reference>
<gene>
    <name evidence="1" type="ORF">CTI12_AA415580</name>
</gene>
<keyword evidence="1" id="KW-0482">Metalloprotease</keyword>
<organism evidence="1 2">
    <name type="scientific">Artemisia annua</name>
    <name type="common">Sweet wormwood</name>
    <dbReference type="NCBI Taxonomy" id="35608"/>
    <lineage>
        <taxon>Eukaryota</taxon>
        <taxon>Viridiplantae</taxon>
        <taxon>Streptophyta</taxon>
        <taxon>Embryophyta</taxon>
        <taxon>Tracheophyta</taxon>
        <taxon>Spermatophyta</taxon>
        <taxon>Magnoliopsida</taxon>
        <taxon>eudicotyledons</taxon>
        <taxon>Gunneridae</taxon>
        <taxon>Pentapetalae</taxon>
        <taxon>asterids</taxon>
        <taxon>campanulids</taxon>
        <taxon>Asterales</taxon>
        <taxon>Asteraceae</taxon>
        <taxon>Asteroideae</taxon>
        <taxon>Anthemideae</taxon>
        <taxon>Artemisiinae</taxon>
        <taxon>Artemisia</taxon>
    </lineage>
</organism>
<proteinExistence type="predicted"/>
<name>A0A2U1M704_ARTAN</name>
<evidence type="ECO:0000313" key="2">
    <source>
        <dbReference type="Proteomes" id="UP000245207"/>
    </source>
</evidence>